<dbReference type="RefSeq" id="WP_000597693.1">
    <property type="nucleotide sequence ID" value="NZ_NTUG01000014.1"/>
</dbReference>
<accession>A0AA44QAS2</accession>
<protein>
    <submittedName>
        <fullName evidence="2">DUF485 domain-containing protein</fullName>
    </submittedName>
</protein>
<dbReference type="Pfam" id="PF04341">
    <property type="entry name" value="DUF485"/>
    <property type="match status" value="1"/>
</dbReference>
<keyword evidence="1" id="KW-0812">Transmembrane</keyword>
<evidence type="ECO:0000256" key="1">
    <source>
        <dbReference type="SAM" id="Phobius"/>
    </source>
</evidence>
<dbReference type="PANTHER" id="PTHR38441:SF1">
    <property type="entry name" value="MEMBRANE PROTEIN"/>
    <property type="match status" value="1"/>
</dbReference>
<dbReference type="AlphaFoldDB" id="A0AA44QAS2"/>
<dbReference type="EMBL" id="NVBO01000084">
    <property type="protein sequence ID" value="PFS01677.1"/>
    <property type="molecule type" value="Genomic_DNA"/>
</dbReference>
<comment type="caution">
    <text evidence="2">The sequence shown here is derived from an EMBL/GenBank/DDBJ whole genome shotgun (WGS) entry which is preliminary data.</text>
</comment>
<gene>
    <name evidence="2" type="ORF">COK38_11005</name>
</gene>
<evidence type="ECO:0000313" key="3">
    <source>
        <dbReference type="Proteomes" id="UP000226357"/>
    </source>
</evidence>
<dbReference type="PANTHER" id="PTHR38441">
    <property type="entry name" value="INTEGRAL MEMBRANE PROTEIN-RELATED"/>
    <property type="match status" value="1"/>
</dbReference>
<feature type="transmembrane region" description="Helical" evidence="1">
    <location>
        <begin position="29"/>
        <end position="49"/>
    </location>
</feature>
<keyword evidence="1" id="KW-0472">Membrane</keyword>
<keyword evidence="1" id="KW-1133">Transmembrane helix</keyword>
<name>A0AA44QAS2_BACCE</name>
<organism evidence="2 3">
    <name type="scientific">Bacillus cereus</name>
    <dbReference type="NCBI Taxonomy" id="1396"/>
    <lineage>
        <taxon>Bacteria</taxon>
        <taxon>Bacillati</taxon>
        <taxon>Bacillota</taxon>
        <taxon>Bacilli</taxon>
        <taxon>Bacillales</taxon>
        <taxon>Bacillaceae</taxon>
        <taxon>Bacillus</taxon>
        <taxon>Bacillus cereus group</taxon>
    </lineage>
</organism>
<dbReference type="Proteomes" id="UP000226357">
    <property type="component" value="Unassembled WGS sequence"/>
</dbReference>
<sequence>MIKSSQNIDYEKIASSEKFQELLNARKKFTVSVTIFFISFALLLPILTLDTDILTKPAIGTISWAWIYAFSQFFMTGIICHLYVKKAAYFDQLAEEVLNEEVKGRKVDGL</sequence>
<feature type="transmembrane region" description="Helical" evidence="1">
    <location>
        <begin position="61"/>
        <end position="84"/>
    </location>
</feature>
<proteinExistence type="predicted"/>
<dbReference type="InterPro" id="IPR007436">
    <property type="entry name" value="DUF485"/>
</dbReference>
<reference evidence="2 3" key="1">
    <citation type="submission" date="2017-09" db="EMBL/GenBank/DDBJ databases">
        <title>Large-scale bioinformatics analysis of Bacillus genomes uncovers conserved roles of natural products in bacterial physiology.</title>
        <authorList>
            <consortium name="Agbiome Team Llc"/>
            <person name="Bleich R.M."/>
            <person name="Grubbs K.J."/>
            <person name="Santa Maria K.C."/>
            <person name="Allen S.E."/>
            <person name="Farag S."/>
            <person name="Shank E.A."/>
            <person name="Bowers A."/>
        </authorList>
    </citation>
    <scope>NUCLEOTIDE SEQUENCE [LARGE SCALE GENOMIC DNA]</scope>
    <source>
        <strain evidence="2 3">AFS067272</strain>
    </source>
</reference>
<evidence type="ECO:0000313" key="2">
    <source>
        <dbReference type="EMBL" id="PFS01677.1"/>
    </source>
</evidence>